<protein>
    <recommendedName>
        <fullName evidence="1">2EXR domain-containing protein</fullName>
    </recommendedName>
</protein>
<dbReference type="RefSeq" id="XP_013961082.1">
    <property type="nucleotide sequence ID" value="XM_014105607.1"/>
</dbReference>
<proteinExistence type="predicted"/>
<dbReference type="EMBL" id="ABDF02000001">
    <property type="protein sequence ID" value="EHK26864.1"/>
    <property type="molecule type" value="Genomic_DNA"/>
</dbReference>
<dbReference type="VEuPathDB" id="FungiDB:TRIVIDRAFT_33709"/>
<dbReference type="AlphaFoldDB" id="G9MEP6"/>
<dbReference type="OrthoDB" id="3596450at2759"/>
<evidence type="ECO:0000259" key="1">
    <source>
        <dbReference type="Pfam" id="PF20150"/>
    </source>
</evidence>
<dbReference type="OMA" id="FISCKFT"/>
<dbReference type="InParanoid" id="G9MEP6"/>
<feature type="domain" description="2EXR" evidence="1">
    <location>
        <begin position="14"/>
        <end position="141"/>
    </location>
</feature>
<gene>
    <name evidence="2" type="ORF">TRIVIDRAFT_33709</name>
</gene>
<keyword evidence="3" id="KW-1185">Reference proteome</keyword>
<dbReference type="InterPro" id="IPR045518">
    <property type="entry name" value="2EXR"/>
</dbReference>
<dbReference type="Pfam" id="PF20150">
    <property type="entry name" value="2EXR"/>
    <property type="match status" value="1"/>
</dbReference>
<name>G9MEP6_HYPVG</name>
<organism evidence="2 3">
    <name type="scientific">Hypocrea virens (strain Gv29-8 / FGSC 10586)</name>
    <name type="common">Gliocladium virens</name>
    <name type="synonym">Trichoderma virens</name>
    <dbReference type="NCBI Taxonomy" id="413071"/>
    <lineage>
        <taxon>Eukaryota</taxon>
        <taxon>Fungi</taxon>
        <taxon>Dikarya</taxon>
        <taxon>Ascomycota</taxon>
        <taxon>Pezizomycotina</taxon>
        <taxon>Sordariomycetes</taxon>
        <taxon>Hypocreomycetidae</taxon>
        <taxon>Hypocreales</taxon>
        <taxon>Hypocreaceae</taxon>
        <taxon>Trichoderma</taxon>
    </lineage>
</organism>
<evidence type="ECO:0000313" key="3">
    <source>
        <dbReference type="Proteomes" id="UP000007115"/>
    </source>
</evidence>
<sequence length="339" mass="39632">MLAEDGTKGNFDTFHPFTRLPLELKCMIQDFYIRDFQRGAHFFATSENPRRIGRTLRGSIFTIENGHGLDLVAPKSLSKSNSVQDWMMENSSAYVKDGALWTMCWESRDIMTMRYRQLSEQLSRNQFISCKFTRNQERFEFKVSPEKDLFCIQPQHTRIPWCIMPFYRLPGSLSLTRLTNTAIEYDPAWLDTSKSAGGVPWLEDSPRGCFIRTLWAVAEGRMHNGFQFWIIDRNIQRRGKPWATSIPIADSDTDEEEKPEPLVFQGFDKRYVEVRGLEECTWDALKQNTAFHFLHWLQIDAGFGTGWMMMHRGRLSQDNPPLQYRDLDELVKVVCEEKL</sequence>
<dbReference type="HOGENOM" id="CLU_819060_0_0_1"/>
<dbReference type="GeneID" id="25793238"/>
<dbReference type="Proteomes" id="UP000007115">
    <property type="component" value="Unassembled WGS sequence"/>
</dbReference>
<accession>G9MEP6</accession>
<comment type="caution">
    <text evidence="2">The sequence shown here is derived from an EMBL/GenBank/DDBJ whole genome shotgun (WGS) entry which is preliminary data.</text>
</comment>
<evidence type="ECO:0000313" key="2">
    <source>
        <dbReference type="EMBL" id="EHK26864.1"/>
    </source>
</evidence>
<reference evidence="2 3" key="1">
    <citation type="journal article" date="2011" name="Genome Biol.">
        <title>Comparative genome sequence analysis underscores mycoparasitism as the ancestral life style of Trichoderma.</title>
        <authorList>
            <person name="Kubicek C.P."/>
            <person name="Herrera-Estrella A."/>
            <person name="Seidl-Seiboth V."/>
            <person name="Martinez D.A."/>
            <person name="Druzhinina I.S."/>
            <person name="Thon M."/>
            <person name="Zeilinger S."/>
            <person name="Casas-Flores S."/>
            <person name="Horwitz B.A."/>
            <person name="Mukherjee P.K."/>
            <person name="Mukherjee M."/>
            <person name="Kredics L."/>
            <person name="Alcaraz L.D."/>
            <person name="Aerts A."/>
            <person name="Antal Z."/>
            <person name="Atanasova L."/>
            <person name="Cervantes-Badillo M.G."/>
            <person name="Challacombe J."/>
            <person name="Chertkov O."/>
            <person name="McCluskey K."/>
            <person name="Coulpier F."/>
            <person name="Deshpande N."/>
            <person name="von Doehren H."/>
            <person name="Ebbole D.J."/>
            <person name="Esquivel-Naranjo E.U."/>
            <person name="Fekete E."/>
            <person name="Flipphi M."/>
            <person name="Glaser F."/>
            <person name="Gomez-Rodriguez E.Y."/>
            <person name="Gruber S."/>
            <person name="Han C."/>
            <person name="Henrissat B."/>
            <person name="Hermosa R."/>
            <person name="Hernandez-Onate M."/>
            <person name="Karaffa L."/>
            <person name="Kosti I."/>
            <person name="Le Crom S."/>
            <person name="Lindquist E."/>
            <person name="Lucas S."/>
            <person name="Luebeck M."/>
            <person name="Luebeck P.S."/>
            <person name="Margeot A."/>
            <person name="Metz B."/>
            <person name="Misra M."/>
            <person name="Nevalainen H."/>
            <person name="Omann M."/>
            <person name="Packer N."/>
            <person name="Perrone G."/>
            <person name="Uresti-Rivera E.E."/>
            <person name="Salamov A."/>
            <person name="Schmoll M."/>
            <person name="Seiboth B."/>
            <person name="Shapiro H."/>
            <person name="Sukno S."/>
            <person name="Tamayo-Ramos J.A."/>
            <person name="Tisch D."/>
            <person name="Wiest A."/>
            <person name="Wilkinson H.H."/>
            <person name="Zhang M."/>
            <person name="Coutinho P.M."/>
            <person name="Kenerley C.M."/>
            <person name="Monte E."/>
            <person name="Baker S.E."/>
            <person name="Grigoriev I.V."/>
        </authorList>
    </citation>
    <scope>NUCLEOTIDE SEQUENCE [LARGE SCALE GENOMIC DNA]</scope>
    <source>
        <strain evidence="3">Gv29-8 / FGSC 10586</strain>
    </source>
</reference>
<dbReference type="eggNOG" id="ENOG502R2KB">
    <property type="taxonomic scope" value="Eukaryota"/>
</dbReference>